<dbReference type="OrthoDB" id="1682681at2"/>
<evidence type="ECO:0000313" key="1">
    <source>
        <dbReference type="EMBL" id="SDI63437.1"/>
    </source>
</evidence>
<dbReference type="RefSeq" id="WP_091940057.1">
    <property type="nucleotide sequence ID" value="NZ_FNCY01000024.1"/>
</dbReference>
<keyword evidence="2" id="KW-1185">Reference proteome</keyword>
<dbReference type="Proteomes" id="UP000198607">
    <property type="component" value="Unassembled WGS sequence"/>
</dbReference>
<sequence>MISLSEDAVAYANEKRSPIHIGLPYKVSGCCFDLTESPAVALGEPTSPSDYLRQTISGVTVFVPKEFPEHDPIVIKTRSLLGFRQLVIDGWKLV</sequence>
<dbReference type="EMBL" id="FNCY01000024">
    <property type="protein sequence ID" value="SDI63437.1"/>
    <property type="molecule type" value="Genomic_DNA"/>
</dbReference>
<protein>
    <submittedName>
        <fullName evidence="1">Uncharacterized protein</fullName>
    </submittedName>
</protein>
<proteinExistence type="predicted"/>
<dbReference type="NCBIfam" id="NF041239">
    <property type="entry name" value="Moor_selen_rel"/>
    <property type="match status" value="1"/>
</dbReference>
<dbReference type="InterPro" id="IPR049744">
    <property type="entry name" value="CC/Se_fam"/>
</dbReference>
<reference evidence="1 2" key="1">
    <citation type="submission" date="2016-10" db="EMBL/GenBank/DDBJ databases">
        <authorList>
            <person name="de Groot N.N."/>
        </authorList>
    </citation>
    <scope>NUCLEOTIDE SEQUENCE [LARGE SCALE GENOMIC DNA]</scope>
    <source>
        <strain evidence="1 2">DSM 5885</strain>
    </source>
</reference>
<organism evidence="1 2">
    <name type="scientific">Propionivibrio dicarboxylicus</name>
    <dbReference type="NCBI Taxonomy" id="83767"/>
    <lineage>
        <taxon>Bacteria</taxon>
        <taxon>Pseudomonadati</taxon>
        <taxon>Pseudomonadota</taxon>
        <taxon>Betaproteobacteria</taxon>
        <taxon>Rhodocyclales</taxon>
        <taxon>Rhodocyclaceae</taxon>
        <taxon>Propionivibrio</taxon>
    </lineage>
</organism>
<name>A0A1G8M6I3_9RHOO</name>
<dbReference type="AlphaFoldDB" id="A0A1G8M6I3"/>
<dbReference type="STRING" id="83767.SAMN05660652_03771"/>
<gene>
    <name evidence="1" type="ORF">SAMN05660652_03771</name>
</gene>
<accession>A0A1G8M6I3</accession>
<evidence type="ECO:0000313" key="2">
    <source>
        <dbReference type="Proteomes" id="UP000198607"/>
    </source>
</evidence>